<accession>A0A843YJE0</accession>
<dbReference type="PANTHER" id="PTHR39339">
    <property type="entry name" value="SLR1444 PROTEIN"/>
    <property type="match status" value="1"/>
</dbReference>
<gene>
    <name evidence="2" type="ORF">GFB49_10205</name>
</gene>
<dbReference type="RefSeq" id="WP_153215768.1">
    <property type="nucleotide sequence ID" value="NZ_WIBF01000005.1"/>
</dbReference>
<reference evidence="2 3" key="1">
    <citation type="submission" date="2019-10" db="EMBL/GenBank/DDBJ databases">
        <title>Epibacterium sp. nov., isolated from seawater.</title>
        <authorList>
            <person name="Zhang X."/>
            <person name="Li N."/>
        </authorList>
    </citation>
    <scope>NUCLEOTIDE SEQUENCE [LARGE SCALE GENOMIC DNA]</scope>
    <source>
        <strain evidence="2 3">SM1979</strain>
    </source>
</reference>
<dbReference type="Gene3D" id="1.40.20.10">
    <property type="entry name" value="CHAD domain"/>
    <property type="match status" value="1"/>
</dbReference>
<dbReference type="InterPro" id="IPR038186">
    <property type="entry name" value="CHAD_dom_sf"/>
</dbReference>
<dbReference type="EMBL" id="WIBF01000005">
    <property type="protein sequence ID" value="MQQ08827.1"/>
    <property type="molecule type" value="Genomic_DNA"/>
</dbReference>
<proteinExistence type="predicted"/>
<dbReference type="SMART" id="SM00880">
    <property type="entry name" value="CHAD"/>
    <property type="match status" value="1"/>
</dbReference>
<dbReference type="Pfam" id="PF05235">
    <property type="entry name" value="CHAD"/>
    <property type="match status" value="1"/>
</dbReference>
<evidence type="ECO:0000259" key="1">
    <source>
        <dbReference type="PROSITE" id="PS51708"/>
    </source>
</evidence>
<dbReference type="PANTHER" id="PTHR39339:SF1">
    <property type="entry name" value="CHAD DOMAIN-CONTAINING PROTEIN"/>
    <property type="match status" value="1"/>
</dbReference>
<protein>
    <submittedName>
        <fullName evidence="2">CHAD domain-containing protein</fullName>
    </submittedName>
</protein>
<name>A0A843YJE0_9RHOB</name>
<comment type="caution">
    <text evidence="2">The sequence shown here is derived from an EMBL/GenBank/DDBJ whole genome shotgun (WGS) entry which is preliminary data.</text>
</comment>
<organism evidence="2 3">
    <name type="scientific">Tritonibacter litoralis</name>
    <dbReference type="NCBI Taxonomy" id="2662264"/>
    <lineage>
        <taxon>Bacteria</taxon>
        <taxon>Pseudomonadati</taxon>
        <taxon>Pseudomonadota</taxon>
        <taxon>Alphaproteobacteria</taxon>
        <taxon>Rhodobacterales</taxon>
        <taxon>Paracoccaceae</taxon>
        <taxon>Tritonibacter</taxon>
    </lineage>
</organism>
<dbReference type="InterPro" id="IPR007899">
    <property type="entry name" value="CHAD_dom"/>
</dbReference>
<evidence type="ECO:0000313" key="3">
    <source>
        <dbReference type="Proteomes" id="UP000444174"/>
    </source>
</evidence>
<dbReference type="PROSITE" id="PS51708">
    <property type="entry name" value="CHAD"/>
    <property type="match status" value="1"/>
</dbReference>
<feature type="domain" description="CHAD" evidence="1">
    <location>
        <begin position="198"/>
        <end position="502"/>
    </location>
</feature>
<dbReference type="Proteomes" id="UP000444174">
    <property type="component" value="Unassembled WGS sequence"/>
</dbReference>
<keyword evidence="3" id="KW-1185">Reference proteome</keyword>
<sequence length="504" mass="56074">MSNQLLSYPKALPLSDWSNMASGLSAQAGEDVEPSPFTVLDCFDQSIRQSGRLLIETEGALVLMEADGRLLRQPAARKGNFVADLADGPVKHHLSDMSPLRCLLDLGQGELVKDQLRLVDDEEKTHLRVDVLRFSKDNKTVSLMALTPVRGYDKAQKQVTKGLLTAGASVATPGQIQSVLFPDLVPYVAKPKLSFAPETTAVAAANQIIAAYLSVARQNEPGTIADFDTEFLHDYRVALRKIRSVLSLFKGVYGDAATAELKQRFSDLMAPTGALRDLDVYLLEQDYYFDMLPENLHEGLRLMFETFATDRKDALTTVTKRLKSVAYNREMAELQVMFETPGEIVQGPQGGLTVGDYAKRLIWKRYRKVCKTAAKIDDQTPDEEVHELRISCKKLRYLIEFFAPQFDGAEIKAILKPLKKLQDNLGLFNDYSVQQESLQALISSGRLKGQTALKAAQSIGALISILHGRQLEERARVVQSFAGFDSQGTRERFRTLFHEKGAQS</sequence>
<evidence type="ECO:0000313" key="2">
    <source>
        <dbReference type="EMBL" id="MQQ08827.1"/>
    </source>
</evidence>
<dbReference type="AlphaFoldDB" id="A0A843YJE0"/>